<dbReference type="InterPro" id="IPR036339">
    <property type="entry name" value="PUB-like_dom_sf"/>
</dbReference>
<gene>
    <name evidence="3" type="primary">LOC112694306</name>
</gene>
<dbReference type="Gene3D" id="1.20.58.2190">
    <property type="match status" value="1"/>
</dbReference>
<dbReference type="InterPro" id="IPR029071">
    <property type="entry name" value="Ubiquitin-like_domsf"/>
</dbReference>
<keyword evidence="2" id="KW-1185">Reference proteome</keyword>
<dbReference type="OrthoDB" id="49605at2759"/>
<reference evidence="3" key="1">
    <citation type="submission" date="2025-08" db="UniProtKB">
        <authorList>
            <consortium name="RefSeq"/>
        </authorList>
    </citation>
    <scope>IDENTIFICATION</scope>
    <source>
        <tissue evidence="3">Whole body</tissue>
    </source>
</reference>
<dbReference type="Pfam" id="PF09409">
    <property type="entry name" value="PUB"/>
    <property type="match status" value="1"/>
</dbReference>
<evidence type="ECO:0000313" key="3">
    <source>
        <dbReference type="RefSeq" id="XP_025425523.1"/>
    </source>
</evidence>
<proteinExistence type="predicted"/>
<protein>
    <submittedName>
        <fullName evidence="3">UBX domain-containing protein 6-like</fullName>
    </submittedName>
</protein>
<organism evidence="2 3">
    <name type="scientific">Sipha flava</name>
    <name type="common">yellow sugarcane aphid</name>
    <dbReference type="NCBI Taxonomy" id="143950"/>
    <lineage>
        <taxon>Eukaryota</taxon>
        <taxon>Metazoa</taxon>
        <taxon>Ecdysozoa</taxon>
        <taxon>Arthropoda</taxon>
        <taxon>Hexapoda</taxon>
        <taxon>Insecta</taxon>
        <taxon>Pterygota</taxon>
        <taxon>Neoptera</taxon>
        <taxon>Paraneoptera</taxon>
        <taxon>Hemiptera</taxon>
        <taxon>Sternorrhyncha</taxon>
        <taxon>Aphidomorpha</taxon>
        <taxon>Aphidoidea</taxon>
        <taxon>Aphididae</taxon>
        <taxon>Sipha</taxon>
    </lineage>
</organism>
<name>A0A8B8GR00_9HEMI</name>
<dbReference type="Gene3D" id="3.10.20.90">
    <property type="entry name" value="Phosphatidylinositol 3-kinase Catalytic Subunit, Chain A, domain 1"/>
    <property type="match status" value="1"/>
</dbReference>
<dbReference type="GeneID" id="112694306"/>
<dbReference type="SMART" id="SM00580">
    <property type="entry name" value="PUG"/>
    <property type="match status" value="1"/>
</dbReference>
<dbReference type="InterPro" id="IPR018997">
    <property type="entry name" value="PUB_domain"/>
</dbReference>
<accession>A0A8B8GR00</accession>
<dbReference type="CDD" id="cd16119">
    <property type="entry name" value="UBX_UBXN6"/>
    <property type="match status" value="1"/>
</dbReference>
<dbReference type="PANTHER" id="PTHR23153">
    <property type="entry name" value="UBX-RELATED"/>
    <property type="match status" value="1"/>
</dbReference>
<dbReference type="AlphaFoldDB" id="A0A8B8GR00"/>
<feature type="domain" description="UBX" evidence="1">
    <location>
        <begin position="253"/>
        <end position="330"/>
    </location>
</feature>
<dbReference type="PROSITE" id="PS50033">
    <property type="entry name" value="UBX"/>
    <property type="match status" value="1"/>
</dbReference>
<evidence type="ECO:0000313" key="2">
    <source>
        <dbReference type="Proteomes" id="UP000694846"/>
    </source>
</evidence>
<dbReference type="Pfam" id="PF00789">
    <property type="entry name" value="UBX"/>
    <property type="match status" value="1"/>
</dbReference>
<dbReference type="GO" id="GO:0005737">
    <property type="term" value="C:cytoplasm"/>
    <property type="evidence" value="ECO:0007669"/>
    <property type="project" value="TreeGrafter"/>
</dbReference>
<dbReference type="SUPFAM" id="SSF143503">
    <property type="entry name" value="PUG domain-like"/>
    <property type="match status" value="1"/>
</dbReference>
<dbReference type="RefSeq" id="XP_025425523.1">
    <property type="nucleotide sequence ID" value="XM_025569738.1"/>
</dbReference>
<dbReference type="SUPFAM" id="SSF54236">
    <property type="entry name" value="Ubiquitin-like"/>
    <property type="match status" value="1"/>
</dbReference>
<dbReference type="Proteomes" id="UP000694846">
    <property type="component" value="Unplaced"/>
</dbReference>
<dbReference type="PANTHER" id="PTHR23153:SF38">
    <property type="entry name" value="UBX DOMAIN-CONTAINING PROTEIN 6"/>
    <property type="match status" value="1"/>
</dbReference>
<dbReference type="InterPro" id="IPR001012">
    <property type="entry name" value="UBX_dom"/>
</dbReference>
<evidence type="ECO:0000259" key="1">
    <source>
        <dbReference type="PROSITE" id="PS50033"/>
    </source>
</evidence>
<sequence length="354" mass="40970">MGNDRLSNLLVIGIERDIAAKINLDDAIDVLGKMNAKKINMKHDKGTFSHSDNKRFRAAVSGPFKTSGLDILPQEEWPAKIEKFIEEEMKDDPRLQSILLIKNCNPNQSKVKICIELLIFYIENIIKYQDVEMYREIRLSSQIVKENVLPIKGAIEFLESIGFTKKKLLMEDHEEEFLVLEDSMDDLALLENSINDLKSVKRIELVLDRNVQVLLPSNAEIKMDHQKGAEELENQIVLKIQNMEIEKQNSSNTNYKYCLIRIKFPDYLILQGIFDVNERLSNLLDFIKESLFNENLPFKLKLVDGRTIGYADKNMTLSELNLVPTAFLLFIIDPLYTKKNQKYPYLKTELLLLV</sequence>